<dbReference type="Pfam" id="PF03235">
    <property type="entry name" value="GmrSD_N"/>
    <property type="match status" value="1"/>
</dbReference>
<gene>
    <name evidence="2" type="ORF">SUTMEG_09540</name>
</gene>
<name>A0A2Z6I9A0_9BURK</name>
<dbReference type="PANTHER" id="PTHR35149">
    <property type="entry name" value="SLL5132 PROTEIN"/>
    <property type="match status" value="1"/>
</dbReference>
<organism evidence="2 3">
    <name type="scientific">Sutterella megalosphaeroides</name>
    <dbReference type="NCBI Taxonomy" id="2494234"/>
    <lineage>
        <taxon>Bacteria</taxon>
        <taxon>Pseudomonadati</taxon>
        <taxon>Pseudomonadota</taxon>
        <taxon>Betaproteobacteria</taxon>
        <taxon>Burkholderiales</taxon>
        <taxon>Sutterellaceae</taxon>
        <taxon>Sutterella</taxon>
    </lineage>
</organism>
<dbReference type="Proteomes" id="UP000271003">
    <property type="component" value="Chromosome"/>
</dbReference>
<evidence type="ECO:0000259" key="1">
    <source>
        <dbReference type="Pfam" id="PF03235"/>
    </source>
</evidence>
<dbReference type="InterPro" id="IPR004919">
    <property type="entry name" value="GmrSD_N"/>
</dbReference>
<dbReference type="EMBL" id="AP018786">
    <property type="protein sequence ID" value="BBF23063.1"/>
    <property type="molecule type" value="Genomic_DNA"/>
</dbReference>
<dbReference type="KEGG" id="sutt:SUTMEG_09540"/>
<evidence type="ECO:0000313" key="3">
    <source>
        <dbReference type="Proteomes" id="UP000271003"/>
    </source>
</evidence>
<protein>
    <recommendedName>
        <fullName evidence="1">GmrSD restriction endonucleases N-terminal domain-containing protein</fullName>
    </recommendedName>
</protein>
<dbReference type="RefSeq" id="WP_170143825.1">
    <property type="nucleotide sequence ID" value="NZ_AP018786.1"/>
</dbReference>
<feature type="domain" description="GmrSD restriction endonucleases N-terminal" evidence="1">
    <location>
        <begin position="33"/>
        <end position="198"/>
    </location>
</feature>
<keyword evidence="3" id="KW-1185">Reference proteome</keyword>
<dbReference type="PANTHER" id="PTHR35149:SF2">
    <property type="entry name" value="DUF262 DOMAIN-CONTAINING PROTEIN"/>
    <property type="match status" value="1"/>
</dbReference>
<dbReference type="AlphaFoldDB" id="A0A2Z6I9A0"/>
<reference evidence="2 3" key="1">
    <citation type="journal article" date="2018" name="Int. J. Syst. Evol. Microbiol.">
        <title>Mesosutterella multiformis gen. nov., sp. nov., a member of the family Sutterellaceae and Sutterella megalosphaeroides sp. nov., isolated from human faeces.</title>
        <authorList>
            <person name="Sakamoto M."/>
            <person name="Ikeyama N."/>
            <person name="Kunihiro T."/>
            <person name="Iino T."/>
            <person name="Yuki M."/>
            <person name="Ohkuma M."/>
        </authorList>
    </citation>
    <scope>NUCLEOTIDE SEQUENCE [LARGE SCALE GENOMIC DNA]</scope>
    <source>
        <strain evidence="2 3">6FBBBH3</strain>
    </source>
</reference>
<proteinExistence type="predicted"/>
<evidence type="ECO:0000313" key="2">
    <source>
        <dbReference type="EMBL" id="BBF23063.1"/>
    </source>
</evidence>
<sequence>MANTSSTDAPTVEPSFELRLECLSEWLLEPGTLKLPDYQRPYQWDESLVTAFFHDVVGESPEDSSPVDFGVLMLERVGPDDGTLFVVDGQQRLITFGLLLRATHGGNIPLSSRLETLLADANQNAESTYRIAEAERVLNHLLNAERSVHLRGRIEQARAAALYQSRSSDAVETVKRLFDDANTTGLPLTGWQILKARHYGHILREDALTDPEVEVLLEKLEAWRCKNRVPAELSGSGRNDLIEIEYRTPFSETPLGLDRLADDYAWATFGQGLIQGLFGLLAGEGGGGWYLPITEKTDLHLDPLEPYDGMSSGRAPDCWRADRPLDFAAGLGFFKVVRRLETHVRGITEEIRRTQELLDNSLRIRNEDKDNDETVLATHLRLARLSGSDGLVLSPEHPRTPEALVMTAVLIFRAALYLVAAELDSLKASRESDTQHDETTSFRVEGIPFLNELLTKPGASRWLLGLRPGAGDAFDTSRGSILPRLLATALFWTDRFGTNGQLSDRDASSLLAALVTALFNASGAFGGYFYTIENALLLQPSVEAARECRTPESALWLLARQAPGRHRYSTALKAWISLLEHPSEEGSDEARAVARYVRDTLKRFESEASE</sequence>
<accession>A0A2Z6I9A0</accession>